<dbReference type="RefSeq" id="WP_167592840.1">
    <property type="nucleotide sequence ID" value="NZ_CYSR01000032.1"/>
</dbReference>
<dbReference type="SUPFAM" id="SSF46894">
    <property type="entry name" value="C-terminal effector domain of the bipartite response regulators"/>
    <property type="match status" value="1"/>
</dbReference>
<dbReference type="Proteomes" id="UP000051326">
    <property type="component" value="Unassembled WGS sequence"/>
</dbReference>
<accession>A0A0N7M573</accession>
<dbReference type="PANTHER" id="PTHR43214">
    <property type="entry name" value="TWO-COMPONENT RESPONSE REGULATOR"/>
    <property type="match status" value="1"/>
</dbReference>
<sequence length="216" mass="23146">MPVHIVGESRLLRDMFLNICEAHDYETGGCCSSLAELPPLPARDLVLFYSHCTGAALEAELRSFRARKGGAHLILVTGDDCPPDAQVRLSTYAEAVIPERQSADALIAALQVVQNGYRIVLPEAADAAEAALPAVVPCPPDGRAGHGLSDREQLILAKLTEGATNKSIANELGICEATVKVHLRTCFRKIGAKNRTQAALWASERLPPQTAAPRPH</sequence>
<dbReference type="AlphaFoldDB" id="A0A0N7M573"/>
<dbReference type="PANTHER" id="PTHR43214:SF42">
    <property type="entry name" value="TRANSCRIPTIONAL REGULATORY PROTEIN DESR"/>
    <property type="match status" value="1"/>
</dbReference>
<dbReference type="SMART" id="SM00421">
    <property type="entry name" value="HTH_LUXR"/>
    <property type="match status" value="1"/>
</dbReference>
<dbReference type="GO" id="GO:0006355">
    <property type="term" value="P:regulation of DNA-templated transcription"/>
    <property type="evidence" value="ECO:0007669"/>
    <property type="project" value="InterPro"/>
</dbReference>
<name>A0A0N7M573_9RHOB</name>
<evidence type="ECO:0000313" key="3">
    <source>
        <dbReference type="EMBL" id="CUI01634.1"/>
    </source>
</evidence>
<dbReference type="InterPro" id="IPR039420">
    <property type="entry name" value="WalR-like"/>
</dbReference>
<evidence type="ECO:0000313" key="4">
    <source>
        <dbReference type="Proteomes" id="UP000051326"/>
    </source>
</evidence>
<dbReference type="EMBL" id="CYSR01000032">
    <property type="protein sequence ID" value="CUI01634.1"/>
    <property type="molecule type" value="Genomic_DNA"/>
</dbReference>
<dbReference type="InterPro" id="IPR011006">
    <property type="entry name" value="CheY-like_superfamily"/>
</dbReference>
<dbReference type="SUPFAM" id="SSF52172">
    <property type="entry name" value="CheY-like"/>
    <property type="match status" value="1"/>
</dbReference>
<feature type="domain" description="HTH luxR-type" evidence="2">
    <location>
        <begin position="141"/>
        <end position="206"/>
    </location>
</feature>
<proteinExistence type="predicted"/>
<dbReference type="CDD" id="cd06170">
    <property type="entry name" value="LuxR_C_like"/>
    <property type="match status" value="1"/>
</dbReference>
<dbReference type="InterPro" id="IPR000792">
    <property type="entry name" value="Tscrpt_reg_LuxR_C"/>
</dbReference>
<dbReference type="GO" id="GO:0003677">
    <property type="term" value="F:DNA binding"/>
    <property type="evidence" value="ECO:0007669"/>
    <property type="project" value="UniProtKB-KW"/>
</dbReference>
<dbReference type="Pfam" id="PF00196">
    <property type="entry name" value="GerE"/>
    <property type="match status" value="1"/>
</dbReference>
<dbReference type="PRINTS" id="PR00038">
    <property type="entry name" value="HTHLUXR"/>
</dbReference>
<gene>
    <name evidence="3" type="primary">csgD</name>
    <name evidence="3" type="ORF">PHA8399_03780</name>
</gene>
<dbReference type="PROSITE" id="PS50043">
    <property type="entry name" value="HTH_LUXR_2"/>
    <property type="match status" value="1"/>
</dbReference>
<reference evidence="3 4" key="1">
    <citation type="submission" date="2015-09" db="EMBL/GenBank/DDBJ databases">
        <authorList>
            <consortium name="Swine Surveillance"/>
        </authorList>
    </citation>
    <scope>NUCLEOTIDE SEQUENCE [LARGE SCALE GENOMIC DNA]</scope>
    <source>
        <strain evidence="3 4">CECT 8399</strain>
    </source>
</reference>
<dbReference type="InterPro" id="IPR016032">
    <property type="entry name" value="Sig_transdc_resp-reg_C-effctor"/>
</dbReference>
<dbReference type="STRING" id="1396826.PHA8399_03780"/>
<evidence type="ECO:0000256" key="1">
    <source>
        <dbReference type="ARBA" id="ARBA00023125"/>
    </source>
</evidence>
<dbReference type="Gene3D" id="3.40.50.2300">
    <property type="match status" value="1"/>
</dbReference>
<keyword evidence="1" id="KW-0238">DNA-binding</keyword>
<organism evidence="3 4">
    <name type="scientific">Leisingera aquaemixtae</name>
    <dbReference type="NCBI Taxonomy" id="1396826"/>
    <lineage>
        <taxon>Bacteria</taxon>
        <taxon>Pseudomonadati</taxon>
        <taxon>Pseudomonadota</taxon>
        <taxon>Alphaproteobacteria</taxon>
        <taxon>Rhodobacterales</taxon>
        <taxon>Roseobacteraceae</taxon>
        <taxon>Leisingera</taxon>
    </lineage>
</organism>
<protein>
    <submittedName>
        <fullName evidence="3">CsgBAC operon transcriptional regulatory protein</fullName>
    </submittedName>
</protein>
<evidence type="ECO:0000259" key="2">
    <source>
        <dbReference type="PROSITE" id="PS50043"/>
    </source>
</evidence>